<organism evidence="2 3">
    <name type="scientific">Weissella cibaria</name>
    <dbReference type="NCBI Taxonomy" id="137591"/>
    <lineage>
        <taxon>Bacteria</taxon>
        <taxon>Bacillati</taxon>
        <taxon>Bacillota</taxon>
        <taxon>Bacilli</taxon>
        <taxon>Lactobacillales</taxon>
        <taxon>Lactobacillaceae</taxon>
        <taxon>Weissella</taxon>
    </lineage>
</organism>
<name>A0A2S1KSM7_9LACO</name>
<dbReference type="InterPro" id="IPR006175">
    <property type="entry name" value="YjgF/YER057c/UK114"/>
</dbReference>
<dbReference type="Pfam" id="PF01042">
    <property type="entry name" value="Ribonuc_L-PSP"/>
    <property type="match status" value="1"/>
</dbReference>
<dbReference type="InterPro" id="IPR019897">
    <property type="entry name" value="RidA_CS"/>
</dbReference>
<dbReference type="PANTHER" id="PTHR11803:SF39">
    <property type="entry name" value="2-IMINOBUTANOATE_2-IMINOPROPANOATE DEAMINASE"/>
    <property type="match status" value="1"/>
</dbReference>
<dbReference type="EMBL" id="CP020928">
    <property type="protein sequence ID" value="AWF95990.1"/>
    <property type="molecule type" value="Genomic_DNA"/>
</dbReference>
<dbReference type="Proteomes" id="UP000244870">
    <property type="component" value="Chromosome"/>
</dbReference>
<dbReference type="InterPro" id="IPR035959">
    <property type="entry name" value="RutC-like_sf"/>
</dbReference>
<reference evidence="2 3" key="1">
    <citation type="submission" date="2017-04" db="EMBL/GenBank/DDBJ databases">
        <title>Weissella cibaria strain m2 complete genome.</title>
        <authorList>
            <person name="Pan Q."/>
            <person name="Tan M."/>
            <person name="Yao F."/>
            <person name="Su S."/>
        </authorList>
    </citation>
    <scope>NUCLEOTIDE SEQUENCE [LARGE SCALE GENOMIC DNA]</scope>
    <source>
        <strain evidence="2 3">M2</strain>
    </source>
</reference>
<dbReference type="FunFam" id="3.30.1330.40:FF:000001">
    <property type="entry name" value="L-PSP family endoribonuclease"/>
    <property type="match status" value="1"/>
</dbReference>
<sequence>MKMTKRIITTTQAPAAIGPYSQVVLSNGTLYASGQIGLVPSTGEFAGTSTIDQANQVFANIDGLLEAAALTRADIVKVSVYLVDMADFAMVNDIYARFFQDVDVLPARSAVAVATLPKAARIEIEVIANK</sequence>
<dbReference type="PANTHER" id="PTHR11803">
    <property type="entry name" value="2-IMINOBUTANOATE/2-IMINOPROPANOATE DEAMINASE RIDA"/>
    <property type="match status" value="1"/>
</dbReference>
<protein>
    <submittedName>
        <fullName evidence="2">RutC family protein in leuC 5'region</fullName>
    </submittedName>
</protein>
<accession>A0A2S1KSM7</accession>
<comment type="similarity">
    <text evidence="1">Belongs to the RutC family.</text>
</comment>
<dbReference type="NCBIfam" id="TIGR00004">
    <property type="entry name" value="Rid family detoxifying hydrolase"/>
    <property type="match status" value="1"/>
</dbReference>
<dbReference type="SUPFAM" id="SSF55298">
    <property type="entry name" value="YjgF-like"/>
    <property type="match status" value="1"/>
</dbReference>
<dbReference type="AlphaFoldDB" id="A0A2S1KSM7"/>
<dbReference type="PROSITE" id="PS01094">
    <property type="entry name" value="UPF0076"/>
    <property type="match status" value="1"/>
</dbReference>
<dbReference type="GO" id="GO:0005829">
    <property type="term" value="C:cytosol"/>
    <property type="evidence" value="ECO:0007669"/>
    <property type="project" value="TreeGrafter"/>
</dbReference>
<evidence type="ECO:0000313" key="2">
    <source>
        <dbReference type="EMBL" id="AWF95990.1"/>
    </source>
</evidence>
<dbReference type="InterPro" id="IPR006056">
    <property type="entry name" value="RidA"/>
</dbReference>
<dbReference type="CDD" id="cd00448">
    <property type="entry name" value="YjgF_YER057c_UK114_family"/>
    <property type="match status" value="1"/>
</dbReference>
<proteinExistence type="inferred from homology"/>
<dbReference type="Gene3D" id="3.30.1330.40">
    <property type="entry name" value="RutC-like"/>
    <property type="match status" value="1"/>
</dbReference>
<gene>
    <name evidence="2" type="ORF">B6254_1602</name>
</gene>
<evidence type="ECO:0000256" key="1">
    <source>
        <dbReference type="ARBA" id="ARBA00010552"/>
    </source>
</evidence>
<evidence type="ECO:0000313" key="3">
    <source>
        <dbReference type="Proteomes" id="UP000244870"/>
    </source>
</evidence>
<dbReference type="GO" id="GO:0019239">
    <property type="term" value="F:deaminase activity"/>
    <property type="evidence" value="ECO:0007669"/>
    <property type="project" value="TreeGrafter"/>
</dbReference>